<accession>A0ABY1JRF9</accession>
<dbReference type="EMBL" id="FTNK01000003">
    <property type="protein sequence ID" value="SIQ65373.1"/>
    <property type="molecule type" value="Genomic_DNA"/>
</dbReference>
<dbReference type="InterPro" id="IPR052927">
    <property type="entry name" value="DCC_oxidoreductase"/>
</dbReference>
<sequence>MGMEESNHDALKNGSSKMSPSSIVLIDGICNLCQGATKFIVRHDHGGRFHFASLQSHTGQKLLARGGFPTDVINTIVLIQNGNYYTKSTAALRISRHLKFPWPLVYGLIIVPRGIRDAIYEYVARHRYRWFGKSDQCMLPSPELKERFLE</sequence>
<dbReference type="Pfam" id="PF04134">
    <property type="entry name" value="DCC1-like"/>
    <property type="match status" value="1"/>
</dbReference>
<dbReference type="PANTHER" id="PTHR33639:SF2">
    <property type="entry name" value="DUF393 DOMAIN-CONTAINING PROTEIN"/>
    <property type="match status" value="1"/>
</dbReference>
<dbReference type="PANTHER" id="PTHR33639">
    <property type="entry name" value="THIOL-DISULFIDE OXIDOREDUCTASE DCC"/>
    <property type="match status" value="1"/>
</dbReference>
<protein>
    <submittedName>
        <fullName evidence="1">Predicted thiol-disulfide oxidoreductase YuxK, DCC family</fullName>
    </submittedName>
</protein>
<gene>
    <name evidence="1" type="ORF">SAMN05421578_103195</name>
</gene>
<reference evidence="1 2" key="1">
    <citation type="submission" date="2017-01" db="EMBL/GenBank/DDBJ databases">
        <authorList>
            <person name="Varghese N."/>
            <person name="Submissions S."/>
        </authorList>
    </citation>
    <scope>NUCLEOTIDE SEQUENCE [LARGE SCALE GENOMIC DNA]</scope>
    <source>
        <strain evidence="1 2">ATCC 23464</strain>
    </source>
</reference>
<evidence type="ECO:0000313" key="1">
    <source>
        <dbReference type="EMBL" id="SIQ65373.1"/>
    </source>
</evidence>
<name>A0ABY1JRF9_9BACL</name>
<dbReference type="InterPro" id="IPR007263">
    <property type="entry name" value="DCC1-like"/>
</dbReference>
<evidence type="ECO:0000313" key="2">
    <source>
        <dbReference type="Proteomes" id="UP000186666"/>
    </source>
</evidence>
<organism evidence="1 2">
    <name type="scientific">Paenibacillus macquariensis</name>
    <dbReference type="NCBI Taxonomy" id="948756"/>
    <lineage>
        <taxon>Bacteria</taxon>
        <taxon>Bacillati</taxon>
        <taxon>Bacillota</taxon>
        <taxon>Bacilli</taxon>
        <taxon>Bacillales</taxon>
        <taxon>Paenibacillaceae</taxon>
        <taxon>Paenibacillus</taxon>
    </lineage>
</organism>
<proteinExistence type="predicted"/>
<dbReference type="Proteomes" id="UP000186666">
    <property type="component" value="Unassembled WGS sequence"/>
</dbReference>
<keyword evidence="2" id="KW-1185">Reference proteome</keyword>
<comment type="caution">
    <text evidence="1">The sequence shown here is derived from an EMBL/GenBank/DDBJ whole genome shotgun (WGS) entry which is preliminary data.</text>
</comment>